<dbReference type="GO" id="GO:0004553">
    <property type="term" value="F:hydrolase activity, hydrolyzing O-glycosyl compounds"/>
    <property type="evidence" value="ECO:0007669"/>
    <property type="project" value="InterPro"/>
</dbReference>
<accession>A0A9D1CMT8</accession>
<dbReference type="SUPFAM" id="SSF51011">
    <property type="entry name" value="Glycosyl hydrolase domain"/>
    <property type="match status" value="1"/>
</dbReference>
<keyword evidence="2" id="KW-0378">Hydrolase</keyword>
<dbReference type="Pfam" id="PF21365">
    <property type="entry name" value="Glyco_hydro_31_3rd"/>
    <property type="match status" value="1"/>
</dbReference>
<name>A0A9D1CMT8_9FIRM</name>
<dbReference type="Pfam" id="PF17137">
    <property type="entry name" value="DUF5110"/>
    <property type="match status" value="1"/>
</dbReference>
<evidence type="ECO:0000259" key="3">
    <source>
        <dbReference type="Pfam" id="PF01055"/>
    </source>
</evidence>
<comment type="caution">
    <text evidence="6">The sequence shown here is derived from an EMBL/GenBank/DDBJ whole genome shotgun (WGS) entry which is preliminary data.</text>
</comment>
<sequence>MNQPSILPPDQSVLRGDCWRITVLTDRLLRLEYSRQGQFPDSATQLAVNRHFPPVSFRVTEYEGKLVLTTSALRLTYDRRPFSPDGLMVEGNGRNSVFSAVWHYGDPPQDLLGTARTLDGADGPIPLEHGILSAEGWSVLSDRGSALVDETGAVSPRPDPEAEDLYFFGYGRDYLGCLRDFYRLTGPTPLLPRFALGNWWSRYYRYSQAEYLQLMDRFAAENLPFTVSVIDMDWHVTDVDPKYGTGWTGFTWNRDLFPDPDGFLQDLHRRGLRVTLNLHPADGVRAFEDCYKPFAAFMGVDQSHGDPIPFRLANPKFREGYFRFALHPLEDQGVDFWWIDWQQGTNSGAAGLDPLWLLNHFQYLDHAARHDRGLLFSRYAGPGSHRYPVGFSGDTLVTWESLDFQPYFTANASNIGYGWWSHDIGGHMCGFKDGEMALRWLQFGVFSPIMRLHSTNNRFNSKEPWRYGPEIAAAMGAFLRLRHRLIPYTYTMNRRAALESVPLCEPMYYRDPDQWEAYRVPNQYRFGSELLVCPITRPADRATGLGSVTAWLPQGRWVDFFTALVYEGGRKLALHRPREVFPVLAKAGAIVPLDGRETGNDTGNPPVLELNVFAGADGSFSLWEDDGVGDGRDPARWAETVLTFTWGETARLTIAPARGNTAALPQNRSYRLRLVGMGSDCVLSAQADGAPLELQAVRYDAGTAAWTCTLPAADPAAALTVTAAHAALADNDVCGRAFALLDRAEIAFDTKSAVMDRIEELNSGRSAASILGELLTMDLPGNLLPALSELLTAF</sequence>
<reference evidence="6" key="1">
    <citation type="submission" date="2020-10" db="EMBL/GenBank/DDBJ databases">
        <authorList>
            <person name="Gilroy R."/>
        </authorList>
    </citation>
    <scope>NUCLEOTIDE SEQUENCE</scope>
    <source>
        <strain evidence="6">ChiSjej2B20-13462</strain>
    </source>
</reference>
<dbReference type="Gene3D" id="2.60.40.1180">
    <property type="entry name" value="Golgi alpha-mannosidase II"/>
    <property type="match status" value="2"/>
</dbReference>
<feature type="domain" description="Glycosyl hydrolase family 31 C-terminal" evidence="5">
    <location>
        <begin position="501"/>
        <end position="591"/>
    </location>
</feature>
<gene>
    <name evidence="6" type="ORF">IAA67_00385</name>
</gene>
<dbReference type="PANTHER" id="PTHR43863">
    <property type="entry name" value="HYDROLASE, PUTATIVE (AFU_ORTHOLOGUE AFUA_1G03140)-RELATED"/>
    <property type="match status" value="1"/>
</dbReference>
<evidence type="ECO:0000256" key="1">
    <source>
        <dbReference type="ARBA" id="ARBA00007806"/>
    </source>
</evidence>
<feature type="domain" description="Glycoside hydrolase family 31 TIM barrel" evidence="3">
    <location>
        <begin position="188"/>
        <end position="492"/>
    </location>
</feature>
<dbReference type="Gene3D" id="3.20.20.80">
    <property type="entry name" value="Glycosidases"/>
    <property type="match status" value="1"/>
</dbReference>
<comment type="similarity">
    <text evidence="1 2">Belongs to the glycosyl hydrolase 31 family.</text>
</comment>
<dbReference type="EMBL" id="DVFN01000006">
    <property type="protein sequence ID" value="HIQ68780.1"/>
    <property type="molecule type" value="Genomic_DNA"/>
</dbReference>
<dbReference type="Proteomes" id="UP000886874">
    <property type="component" value="Unassembled WGS sequence"/>
</dbReference>
<dbReference type="SUPFAM" id="SSF51445">
    <property type="entry name" value="(Trans)glycosidases"/>
    <property type="match status" value="1"/>
</dbReference>
<dbReference type="CDD" id="cd06595">
    <property type="entry name" value="GH31_u1"/>
    <property type="match status" value="1"/>
</dbReference>
<dbReference type="InterPro" id="IPR013780">
    <property type="entry name" value="Glyco_hydro_b"/>
</dbReference>
<organism evidence="6 7">
    <name type="scientific">Candidatus Avoscillospira stercorigallinarum</name>
    <dbReference type="NCBI Taxonomy" id="2840708"/>
    <lineage>
        <taxon>Bacteria</taxon>
        <taxon>Bacillati</taxon>
        <taxon>Bacillota</taxon>
        <taxon>Clostridia</taxon>
        <taxon>Eubacteriales</taxon>
        <taxon>Oscillospiraceae</taxon>
        <taxon>Oscillospiraceae incertae sedis</taxon>
        <taxon>Candidatus Avoscillospira</taxon>
    </lineage>
</organism>
<evidence type="ECO:0000259" key="4">
    <source>
        <dbReference type="Pfam" id="PF17137"/>
    </source>
</evidence>
<dbReference type="InterPro" id="IPR017853">
    <property type="entry name" value="GH"/>
</dbReference>
<dbReference type="GO" id="GO:0005975">
    <property type="term" value="P:carbohydrate metabolic process"/>
    <property type="evidence" value="ECO:0007669"/>
    <property type="project" value="InterPro"/>
</dbReference>
<dbReference type="InterPro" id="IPR048395">
    <property type="entry name" value="Glyco_hydro_31_C"/>
</dbReference>
<proteinExistence type="inferred from homology"/>
<evidence type="ECO:0000313" key="7">
    <source>
        <dbReference type="Proteomes" id="UP000886874"/>
    </source>
</evidence>
<protein>
    <submittedName>
        <fullName evidence="6">DUF5110 domain-containing protein</fullName>
    </submittedName>
</protein>
<evidence type="ECO:0000256" key="2">
    <source>
        <dbReference type="RuleBase" id="RU361185"/>
    </source>
</evidence>
<dbReference type="Pfam" id="PF01055">
    <property type="entry name" value="Glyco_hydro_31_2nd"/>
    <property type="match status" value="1"/>
</dbReference>
<keyword evidence="2" id="KW-0326">Glycosidase</keyword>
<dbReference type="InterPro" id="IPR000322">
    <property type="entry name" value="Glyco_hydro_31_TIM"/>
</dbReference>
<dbReference type="AlphaFoldDB" id="A0A9D1CMT8"/>
<dbReference type="InterPro" id="IPR051816">
    <property type="entry name" value="Glycosyl_Hydrolase_31"/>
</dbReference>
<dbReference type="Gene3D" id="2.60.40.1760">
    <property type="entry name" value="glycosyl hydrolase (family 31)"/>
    <property type="match status" value="1"/>
</dbReference>
<dbReference type="PANTHER" id="PTHR43863:SF2">
    <property type="entry name" value="MALTASE-GLUCOAMYLASE"/>
    <property type="match status" value="1"/>
</dbReference>
<evidence type="ECO:0000313" key="6">
    <source>
        <dbReference type="EMBL" id="HIQ68780.1"/>
    </source>
</evidence>
<reference evidence="6" key="2">
    <citation type="journal article" date="2021" name="PeerJ">
        <title>Extensive microbial diversity within the chicken gut microbiome revealed by metagenomics and culture.</title>
        <authorList>
            <person name="Gilroy R."/>
            <person name="Ravi A."/>
            <person name="Getino M."/>
            <person name="Pursley I."/>
            <person name="Horton D.L."/>
            <person name="Alikhan N.F."/>
            <person name="Baker D."/>
            <person name="Gharbi K."/>
            <person name="Hall N."/>
            <person name="Watson M."/>
            <person name="Adriaenssens E.M."/>
            <person name="Foster-Nyarko E."/>
            <person name="Jarju S."/>
            <person name="Secka A."/>
            <person name="Antonio M."/>
            <person name="Oren A."/>
            <person name="Chaudhuri R.R."/>
            <person name="La Ragione R."/>
            <person name="Hildebrand F."/>
            <person name="Pallen M.J."/>
        </authorList>
    </citation>
    <scope>NUCLEOTIDE SEQUENCE</scope>
    <source>
        <strain evidence="6">ChiSjej2B20-13462</strain>
    </source>
</reference>
<dbReference type="InterPro" id="IPR033403">
    <property type="entry name" value="DUF5110"/>
</dbReference>
<feature type="domain" description="DUF5110" evidence="4">
    <location>
        <begin position="608"/>
        <end position="676"/>
    </location>
</feature>
<evidence type="ECO:0000259" key="5">
    <source>
        <dbReference type="Pfam" id="PF21365"/>
    </source>
</evidence>